<accession>A0A176VJ27</accession>
<feature type="transmembrane region" description="Helical" evidence="1">
    <location>
        <begin position="73"/>
        <end position="91"/>
    </location>
</feature>
<protein>
    <recommendedName>
        <fullName evidence="3">Uncharacterized GPI-anchored protein At5g19230-like domain-containing protein</fullName>
    </recommendedName>
</protein>
<evidence type="ECO:0000256" key="2">
    <source>
        <dbReference type="SAM" id="SignalP"/>
    </source>
</evidence>
<name>A0A176VJ27_MARPO</name>
<dbReference type="PANTHER" id="PTHR33976">
    <property type="entry name" value="OS07G0645000 PROTEIN"/>
    <property type="match status" value="1"/>
</dbReference>
<keyword evidence="1" id="KW-1133">Transmembrane helix</keyword>
<proteinExistence type="predicted"/>
<keyword evidence="5" id="KW-1185">Reference proteome</keyword>
<feature type="domain" description="Uncharacterized GPI-anchored protein At5g19230-like" evidence="3">
    <location>
        <begin position="135"/>
        <end position="261"/>
    </location>
</feature>
<reference evidence="4" key="1">
    <citation type="submission" date="2016-03" db="EMBL/GenBank/DDBJ databases">
        <title>Mechanisms controlling the formation of the plant cell surface in tip-growing cells are functionally conserved among land plants.</title>
        <authorList>
            <person name="Honkanen S."/>
            <person name="Jones V.A."/>
            <person name="Morieri G."/>
            <person name="Champion C."/>
            <person name="Hetherington A.J."/>
            <person name="Kelly S."/>
            <person name="Saint-Marcoux D."/>
            <person name="Proust H."/>
            <person name="Prescott H."/>
            <person name="Dolan L."/>
        </authorList>
    </citation>
    <scope>NUCLEOTIDE SEQUENCE [LARGE SCALE GENOMIC DNA]</scope>
    <source>
        <tissue evidence="4">Whole gametophyte</tissue>
    </source>
</reference>
<dbReference type="InterPro" id="IPR035940">
    <property type="entry name" value="CAP_sf"/>
</dbReference>
<evidence type="ECO:0000313" key="4">
    <source>
        <dbReference type="EMBL" id="OAE20577.1"/>
    </source>
</evidence>
<dbReference type="EMBL" id="LVLJ01003602">
    <property type="protein sequence ID" value="OAE20577.1"/>
    <property type="molecule type" value="Genomic_DNA"/>
</dbReference>
<dbReference type="InterPro" id="IPR045285">
    <property type="entry name" value="At5g19230-like"/>
</dbReference>
<evidence type="ECO:0000256" key="1">
    <source>
        <dbReference type="SAM" id="Phobius"/>
    </source>
</evidence>
<dbReference type="Pfam" id="PF25884">
    <property type="entry name" value="At5g19230"/>
    <property type="match status" value="1"/>
</dbReference>
<keyword evidence="2" id="KW-0732">Signal</keyword>
<gene>
    <name evidence="4" type="ORF">AXG93_3873s1350</name>
</gene>
<feature type="chain" id="PRO_5008051818" description="Uncharacterized GPI-anchored protein At5g19230-like domain-containing protein" evidence="2">
    <location>
        <begin position="23"/>
        <end position="304"/>
    </location>
</feature>
<dbReference type="InterPro" id="IPR059083">
    <property type="entry name" value="At5g19230_dom"/>
</dbReference>
<dbReference type="Proteomes" id="UP000077202">
    <property type="component" value="Unassembled WGS sequence"/>
</dbReference>
<dbReference type="Gene3D" id="3.40.33.10">
    <property type="entry name" value="CAP"/>
    <property type="match status" value="1"/>
</dbReference>
<keyword evidence="1" id="KW-0812">Transmembrane</keyword>
<dbReference type="AlphaFoldDB" id="A0A176VJ27"/>
<evidence type="ECO:0000259" key="3">
    <source>
        <dbReference type="Pfam" id="PF25884"/>
    </source>
</evidence>
<dbReference type="PANTHER" id="PTHR33976:SF8">
    <property type="entry name" value="OS07G0645000 PROTEIN"/>
    <property type="match status" value="1"/>
</dbReference>
<keyword evidence="1" id="KW-0472">Membrane</keyword>
<sequence>MAGNNVALLCISLLLLAPAVFGHDDGKPRGLVLSPSIENCVRAVRFARLLIESSALLARHAARRVHVPMNRTPLLLVLLLLLLLLLVANVCSDDSVRRKETIPETGCLEVSIAFSHYYHKGLKGNYTGMTAADTEVFNMLNEYRTRNNLSALTLNTGAACVAHGVAHEFQDIPCSNTTGADTPFGQNPQIPDYQDLLDDCNVDLANVKSGFIAPNCVPTGSFPAVAAMNITSDQQYQAMLNDSTYTSGGVGSSGVWYVMVLATSQPDGNFGTTTDFGSDNGQDSLQASLFISFGALLLSMVATL</sequence>
<organism evidence="4 5">
    <name type="scientific">Marchantia polymorpha subsp. ruderalis</name>
    <dbReference type="NCBI Taxonomy" id="1480154"/>
    <lineage>
        <taxon>Eukaryota</taxon>
        <taxon>Viridiplantae</taxon>
        <taxon>Streptophyta</taxon>
        <taxon>Embryophyta</taxon>
        <taxon>Marchantiophyta</taxon>
        <taxon>Marchantiopsida</taxon>
        <taxon>Marchantiidae</taxon>
        <taxon>Marchantiales</taxon>
        <taxon>Marchantiaceae</taxon>
        <taxon>Marchantia</taxon>
    </lineage>
</organism>
<feature type="signal peptide" evidence="2">
    <location>
        <begin position="1"/>
        <end position="22"/>
    </location>
</feature>
<evidence type="ECO:0000313" key="5">
    <source>
        <dbReference type="Proteomes" id="UP000077202"/>
    </source>
</evidence>
<comment type="caution">
    <text evidence="4">The sequence shown here is derived from an EMBL/GenBank/DDBJ whole genome shotgun (WGS) entry which is preliminary data.</text>
</comment>